<feature type="domain" description="Bacterial type II secretion system protein E" evidence="11">
    <location>
        <begin position="387"/>
        <end position="401"/>
    </location>
</feature>
<evidence type="ECO:0000256" key="10">
    <source>
        <dbReference type="ARBA" id="ARBA00034006"/>
    </source>
</evidence>
<dbReference type="CDD" id="cd01129">
    <property type="entry name" value="PulE-GspE-like"/>
    <property type="match status" value="1"/>
</dbReference>
<dbReference type="InterPro" id="IPR013369">
    <property type="entry name" value="T2SS_GspE"/>
</dbReference>
<dbReference type="GO" id="GO:0005524">
    <property type="term" value="F:ATP binding"/>
    <property type="evidence" value="ECO:0007669"/>
    <property type="project" value="UniProtKB-KW"/>
</dbReference>
<dbReference type="AlphaFoldDB" id="H5SJD9"/>
<dbReference type="GO" id="GO:0008564">
    <property type="term" value="F:protein-exporting ATPase activity"/>
    <property type="evidence" value="ECO:0007669"/>
    <property type="project" value="UniProtKB-EC"/>
</dbReference>
<dbReference type="InterPro" id="IPR001482">
    <property type="entry name" value="T2SS/T4SS_dom"/>
</dbReference>
<dbReference type="InterPro" id="IPR013374">
    <property type="entry name" value="ATPase_typ4_pilus-assembl_PilB"/>
</dbReference>
<dbReference type="GO" id="GO:0009297">
    <property type="term" value="P:pilus assembly"/>
    <property type="evidence" value="ECO:0007669"/>
    <property type="project" value="InterPro"/>
</dbReference>
<comment type="catalytic activity">
    <reaction evidence="10">
        <text>ATP + H2O + cellular proteinSide 1 = ADP + phosphate + cellular proteinSide 2.</text>
        <dbReference type="EC" id="7.4.2.8"/>
    </reaction>
</comment>
<keyword evidence="4" id="KW-0963">Cytoplasm</keyword>
<dbReference type="PROSITE" id="PS00662">
    <property type="entry name" value="T2SP_E"/>
    <property type="match status" value="1"/>
</dbReference>
<dbReference type="Pfam" id="PF00437">
    <property type="entry name" value="T2SSE"/>
    <property type="match status" value="1"/>
</dbReference>
<sequence length="578" mass="63847">MSNGGNSNRLGELLVRERLISLSQLRTAQEEQRKTGQSLGYTLAKLGYISDQEITNFLSQKYRIPAVDLSTVEIDPEVAKSVTKEVCERHNILPISRAGSSLIVAMSDPTNLHAIDDVKFRTGYNVEPVVASESAIQEAIARVFADKPIDVDALIGDISADAVEFAEEEEEANVLELERASEDAPVVRLCNAILLNAIKKGASDIHIEPYEKSMRVRYRIDGVLHEEMPIPLKLKNAVVSRIKIMANLDIAERRLPQDGRIKLRIAGGKEMDFRVSVLPVLWGEKVVLRLLDKSNLQLDMTKLGFEREALEHFMKAIHMPYGMVLVTGPTGSGKTTTLYSALSELNKVTENISTAEDPVEFNLPGINQVQMHDDIGLNFATALRSFLRQDPDIIMVGEIRDFETAEIAVKAALTGHLVLSTLHTNDAPSTVSRLLNMGIEPFLVTASVNLILAQRLARKICVDCKREVHVPPEVLRDIGFTESQIRNAKLYKGTGCRTCGDTGYKGRIALYEVMPFTEDLKELVLQGASTAELKAAAIRGGMRTLRMAGITKCLEGITTTEEVVRVTAPDDPRLLPRQ</sequence>
<evidence type="ECO:0000256" key="8">
    <source>
        <dbReference type="ARBA" id="ARBA00022967"/>
    </source>
</evidence>
<dbReference type="EMBL" id="AP011742">
    <property type="protein sequence ID" value="BAL56275.1"/>
    <property type="molecule type" value="Genomic_DNA"/>
</dbReference>
<reference evidence="12" key="1">
    <citation type="journal article" date="2005" name="Environ. Microbiol.">
        <title>Genetic and functional properties of uncultivated thermophilic crenarchaeotes from a subsurface gold mine as revealed by analysis of genome fragments.</title>
        <authorList>
            <person name="Nunoura T."/>
            <person name="Hirayama H."/>
            <person name="Takami H."/>
            <person name="Oida H."/>
            <person name="Nishi S."/>
            <person name="Shimamura S."/>
            <person name="Suzuki Y."/>
            <person name="Inagaki F."/>
            <person name="Takai K."/>
            <person name="Nealson K.H."/>
            <person name="Horikoshi K."/>
        </authorList>
    </citation>
    <scope>NUCLEOTIDE SEQUENCE</scope>
</reference>
<dbReference type="PANTHER" id="PTHR30258:SF1">
    <property type="entry name" value="PROTEIN TRANSPORT PROTEIN HOFB HOMOLOG"/>
    <property type="match status" value="1"/>
</dbReference>
<dbReference type="Gene3D" id="3.40.50.300">
    <property type="entry name" value="P-loop containing nucleotide triphosphate hydrolases"/>
    <property type="match status" value="1"/>
</dbReference>
<proteinExistence type="inferred from homology"/>
<keyword evidence="8" id="KW-1278">Translocase</keyword>
<comment type="similarity">
    <text evidence="2">Belongs to the GSP E family.</text>
</comment>
<dbReference type="InterPro" id="IPR007831">
    <property type="entry name" value="T2SS_GspE_N"/>
</dbReference>
<keyword evidence="7" id="KW-0653">Protein transport</keyword>
<keyword evidence="3" id="KW-0813">Transport</keyword>
<dbReference type="SUPFAM" id="SSF52540">
    <property type="entry name" value="P-loop containing nucleoside triphosphate hydrolases"/>
    <property type="match status" value="1"/>
</dbReference>
<dbReference type="PANTHER" id="PTHR30258">
    <property type="entry name" value="TYPE II SECRETION SYSTEM PROTEIN GSPE-RELATED"/>
    <property type="match status" value="1"/>
</dbReference>
<accession>H5SJD9</accession>
<evidence type="ECO:0000256" key="9">
    <source>
        <dbReference type="ARBA" id="ARBA00024382"/>
    </source>
</evidence>
<evidence type="ECO:0000256" key="1">
    <source>
        <dbReference type="ARBA" id="ARBA00004496"/>
    </source>
</evidence>
<dbReference type="GO" id="GO:0005886">
    <property type="term" value="C:plasma membrane"/>
    <property type="evidence" value="ECO:0007669"/>
    <property type="project" value="TreeGrafter"/>
</dbReference>
<dbReference type="SUPFAM" id="SSF160246">
    <property type="entry name" value="EspE N-terminal domain-like"/>
    <property type="match status" value="1"/>
</dbReference>
<evidence type="ECO:0000313" key="12">
    <source>
        <dbReference type="EMBL" id="BAL56275.1"/>
    </source>
</evidence>
<evidence type="ECO:0000256" key="4">
    <source>
        <dbReference type="ARBA" id="ARBA00022490"/>
    </source>
</evidence>
<dbReference type="InterPro" id="IPR037257">
    <property type="entry name" value="T2SS_E_N_sf"/>
</dbReference>
<dbReference type="GO" id="GO:0015628">
    <property type="term" value="P:protein secretion by the type II secretion system"/>
    <property type="evidence" value="ECO:0007669"/>
    <property type="project" value="InterPro"/>
</dbReference>
<name>H5SJD9_9DELT</name>
<dbReference type="FunFam" id="3.40.50.300:FF:000398">
    <property type="entry name" value="Type IV pilus assembly ATPase PilB"/>
    <property type="match status" value="1"/>
</dbReference>
<dbReference type="Gene3D" id="3.30.450.90">
    <property type="match status" value="1"/>
</dbReference>
<dbReference type="Pfam" id="PF05157">
    <property type="entry name" value="MshEN"/>
    <property type="match status" value="1"/>
</dbReference>
<dbReference type="EC" id="7.4.2.8" evidence="9"/>
<dbReference type="SMART" id="SM00382">
    <property type="entry name" value="AAA"/>
    <property type="match status" value="1"/>
</dbReference>
<evidence type="ECO:0000256" key="7">
    <source>
        <dbReference type="ARBA" id="ARBA00022927"/>
    </source>
</evidence>
<dbReference type="GO" id="GO:0016887">
    <property type="term" value="F:ATP hydrolysis activity"/>
    <property type="evidence" value="ECO:0007669"/>
    <property type="project" value="InterPro"/>
</dbReference>
<dbReference type="GO" id="GO:0015627">
    <property type="term" value="C:type II protein secretion system complex"/>
    <property type="evidence" value="ECO:0007669"/>
    <property type="project" value="InterPro"/>
</dbReference>
<dbReference type="GO" id="GO:0005737">
    <property type="term" value="C:cytoplasm"/>
    <property type="evidence" value="ECO:0007669"/>
    <property type="project" value="UniProtKB-SubCell"/>
</dbReference>
<evidence type="ECO:0000256" key="2">
    <source>
        <dbReference type="ARBA" id="ARBA00006611"/>
    </source>
</evidence>
<dbReference type="NCBIfam" id="TIGR02538">
    <property type="entry name" value="type_IV_pilB"/>
    <property type="match status" value="1"/>
</dbReference>
<reference evidence="12" key="2">
    <citation type="journal article" date="2012" name="PLoS ONE">
        <title>A Deeply Branching Thermophilic Bacterium with an Ancient Acetyl-CoA Pathway Dominates a Subsurface Ecosystem.</title>
        <authorList>
            <person name="Takami H."/>
            <person name="Noguchi H."/>
            <person name="Takaki Y."/>
            <person name="Uchiyama I."/>
            <person name="Toyoda A."/>
            <person name="Nishi S."/>
            <person name="Chee G.-J."/>
            <person name="Arai W."/>
            <person name="Nunoura T."/>
            <person name="Itoh T."/>
            <person name="Hattori M."/>
            <person name="Takai K."/>
        </authorList>
    </citation>
    <scope>NUCLEOTIDE SEQUENCE</scope>
</reference>
<comment type="subcellular location">
    <subcellularLocation>
        <location evidence="1">Cytoplasm</location>
    </subcellularLocation>
</comment>
<dbReference type="InterPro" id="IPR003593">
    <property type="entry name" value="AAA+_ATPase"/>
</dbReference>
<keyword evidence="5" id="KW-0547">Nucleotide-binding</keyword>
<keyword evidence="6" id="KW-0067">ATP-binding</keyword>
<dbReference type="FunFam" id="3.30.300.160:FF:000002">
    <property type="entry name" value="Type II secretion system protein E"/>
    <property type="match status" value="1"/>
</dbReference>
<protein>
    <recommendedName>
        <fullName evidence="9">protein-secreting ATPase</fullName>
        <ecNumber evidence="9">7.4.2.8</ecNumber>
    </recommendedName>
</protein>
<dbReference type="NCBIfam" id="TIGR02533">
    <property type="entry name" value="type_II_gspE"/>
    <property type="match status" value="1"/>
</dbReference>
<dbReference type="InterPro" id="IPR027417">
    <property type="entry name" value="P-loop_NTPase"/>
</dbReference>
<evidence type="ECO:0000256" key="5">
    <source>
        <dbReference type="ARBA" id="ARBA00022741"/>
    </source>
</evidence>
<dbReference type="Gene3D" id="3.30.300.160">
    <property type="entry name" value="Type II secretion system, protein E, N-terminal domain"/>
    <property type="match status" value="1"/>
</dbReference>
<evidence type="ECO:0000259" key="11">
    <source>
        <dbReference type="PROSITE" id="PS00662"/>
    </source>
</evidence>
<evidence type="ECO:0000256" key="6">
    <source>
        <dbReference type="ARBA" id="ARBA00022840"/>
    </source>
</evidence>
<evidence type="ECO:0000256" key="3">
    <source>
        <dbReference type="ARBA" id="ARBA00022448"/>
    </source>
</evidence>
<organism evidence="12">
    <name type="scientific">uncultured delta proteobacterium</name>
    <dbReference type="NCBI Taxonomy" id="34034"/>
    <lineage>
        <taxon>Bacteria</taxon>
        <taxon>Deltaproteobacteria</taxon>
        <taxon>environmental samples</taxon>
    </lineage>
</organism>
<gene>
    <name evidence="12" type="ORF">HGMM_F36A01C10</name>
</gene>
<dbReference type="FunFam" id="3.30.450.90:FF:000001">
    <property type="entry name" value="Type II secretion system ATPase GspE"/>
    <property type="match status" value="1"/>
</dbReference>